<keyword evidence="2" id="KW-1185">Reference proteome</keyword>
<protein>
    <submittedName>
        <fullName evidence="1">Uncharacterized protein</fullName>
    </submittedName>
</protein>
<reference evidence="1" key="1">
    <citation type="submission" date="2023-04" db="EMBL/GenBank/DDBJ databases">
        <title>Draft Genome sequencing of Naganishia species isolated from polar environments using Oxford Nanopore Technology.</title>
        <authorList>
            <person name="Leo P."/>
            <person name="Venkateswaran K."/>
        </authorList>
    </citation>
    <scope>NUCLEOTIDE SEQUENCE</scope>
    <source>
        <strain evidence="1">MNA-CCFEE 5425</strain>
    </source>
</reference>
<dbReference type="Proteomes" id="UP001243375">
    <property type="component" value="Unassembled WGS sequence"/>
</dbReference>
<comment type="caution">
    <text evidence="1">The sequence shown here is derived from an EMBL/GenBank/DDBJ whole genome shotgun (WGS) entry which is preliminary data.</text>
</comment>
<organism evidence="1 2">
    <name type="scientific">Naganishia vaughanmartiniae</name>
    <dbReference type="NCBI Taxonomy" id="1424756"/>
    <lineage>
        <taxon>Eukaryota</taxon>
        <taxon>Fungi</taxon>
        <taxon>Dikarya</taxon>
        <taxon>Basidiomycota</taxon>
        <taxon>Agaricomycotina</taxon>
        <taxon>Tremellomycetes</taxon>
        <taxon>Filobasidiales</taxon>
        <taxon>Filobasidiaceae</taxon>
        <taxon>Naganishia</taxon>
    </lineage>
</organism>
<dbReference type="EMBL" id="JASBWU010000017">
    <property type="protein sequence ID" value="KAJ9115138.1"/>
    <property type="molecule type" value="Genomic_DNA"/>
</dbReference>
<evidence type="ECO:0000313" key="1">
    <source>
        <dbReference type="EMBL" id="KAJ9115138.1"/>
    </source>
</evidence>
<name>A0ACC2WUG1_9TREE</name>
<accession>A0ACC2WUG1</accession>
<proteinExistence type="predicted"/>
<gene>
    <name evidence="1" type="ORF">QFC22_005468</name>
</gene>
<evidence type="ECO:0000313" key="2">
    <source>
        <dbReference type="Proteomes" id="UP001243375"/>
    </source>
</evidence>
<sequence length="101" mass="11156">MSFDNFALQSGGKHIDFDVPAQMNMTSSCDNEVDYNRLKESINIQVFKIKSNVQGINRLADKIGTTQDNLGLQESLCVGLARALLRLFELSSSSIQGESNQ</sequence>